<dbReference type="KEGG" id="kphy:AOZ06_20605"/>
<evidence type="ECO:0000313" key="3">
    <source>
        <dbReference type="Proteomes" id="UP000063699"/>
    </source>
</evidence>
<evidence type="ECO:0000313" key="2">
    <source>
        <dbReference type="EMBL" id="ALG08996.1"/>
    </source>
</evidence>
<dbReference type="RefSeq" id="WP_054290901.1">
    <property type="nucleotide sequence ID" value="NZ_CP012752.1"/>
</dbReference>
<proteinExistence type="predicted"/>
<protein>
    <submittedName>
        <fullName evidence="2">Glyoxalase</fullName>
    </submittedName>
</protein>
<reference evidence="2 3" key="1">
    <citation type="submission" date="2015-07" db="EMBL/GenBank/DDBJ databases">
        <title>Genome sequencing of Kibdelosporangium phytohabitans.</title>
        <authorList>
            <person name="Qin S."/>
            <person name="Xing K."/>
        </authorList>
    </citation>
    <scope>NUCLEOTIDE SEQUENCE [LARGE SCALE GENOMIC DNA]</scope>
    <source>
        <strain evidence="2 3">KLBMP1111</strain>
    </source>
</reference>
<dbReference type="InterPro" id="IPR041581">
    <property type="entry name" value="Glyoxalase_6"/>
</dbReference>
<dbReference type="PANTHER" id="PTHR35908:SF1">
    <property type="entry name" value="CONSERVED PROTEIN"/>
    <property type="match status" value="1"/>
</dbReference>
<dbReference type="PROSITE" id="PS51819">
    <property type="entry name" value="VOC"/>
    <property type="match status" value="1"/>
</dbReference>
<dbReference type="OrthoDB" id="1645442at2"/>
<dbReference type="PANTHER" id="PTHR35908">
    <property type="entry name" value="HYPOTHETICAL FUSION PROTEIN"/>
    <property type="match status" value="1"/>
</dbReference>
<organism evidence="2 3">
    <name type="scientific">Kibdelosporangium phytohabitans</name>
    <dbReference type="NCBI Taxonomy" id="860235"/>
    <lineage>
        <taxon>Bacteria</taxon>
        <taxon>Bacillati</taxon>
        <taxon>Actinomycetota</taxon>
        <taxon>Actinomycetes</taxon>
        <taxon>Pseudonocardiales</taxon>
        <taxon>Pseudonocardiaceae</taxon>
        <taxon>Kibdelosporangium</taxon>
    </lineage>
</organism>
<dbReference type="Gene3D" id="3.10.180.10">
    <property type="entry name" value="2,3-Dihydroxybiphenyl 1,2-Dioxygenase, domain 1"/>
    <property type="match status" value="1"/>
</dbReference>
<keyword evidence="3" id="KW-1185">Reference proteome</keyword>
<dbReference type="InterPro" id="IPR037523">
    <property type="entry name" value="VOC_core"/>
</dbReference>
<gene>
    <name evidence="2" type="ORF">AOZ06_20605</name>
</gene>
<feature type="domain" description="VOC" evidence="1">
    <location>
        <begin position="4"/>
        <end position="116"/>
    </location>
</feature>
<sequence length="119" mass="12607">MSRTLTTVVIDSATPAALAEFYHTVTGWDILSSGDDYAALTGGPVGLAFQYVAGYRAAGWPDAAEHVHLDFEVDDVDKAVGELVNAGATKPDFQPGGADWTVLRDPEGHVFCLVPRESA</sequence>
<dbReference type="SUPFAM" id="SSF54593">
    <property type="entry name" value="Glyoxalase/Bleomycin resistance protein/Dihydroxybiphenyl dioxygenase"/>
    <property type="match status" value="1"/>
</dbReference>
<dbReference type="InterPro" id="IPR029068">
    <property type="entry name" value="Glyas_Bleomycin-R_OHBP_Dase"/>
</dbReference>
<name>A0A0N9I3V8_9PSEU</name>
<accession>A0A0N9I3V8</accession>
<dbReference type="EMBL" id="CP012752">
    <property type="protein sequence ID" value="ALG08996.1"/>
    <property type="molecule type" value="Genomic_DNA"/>
</dbReference>
<evidence type="ECO:0000259" key="1">
    <source>
        <dbReference type="PROSITE" id="PS51819"/>
    </source>
</evidence>
<dbReference type="Proteomes" id="UP000063699">
    <property type="component" value="Chromosome"/>
</dbReference>
<dbReference type="Pfam" id="PF18029">
    <property type="entry name" value="Glyoxalase_6"/>
    <property type="match status" value="1"/>
</dbReference>
<dbReference type="STRING" id="860235.AOZ06_20605"/>
<dbReference type="AlphaFoldDB" id="A0A0N9I3V8"/>